<dbReference type="Proteomes" id="UP000887159">
    <property type="component" value="Unassembled WGS sequence"/>
</dbReference>
<dbReference type="EMBL" id="BMAU01021233">
    <property type="protein sequence ID" value="GFY02751.1"/>
    <property type="molecule type" value="Genomic_DNA"/>
</dbReference>
<dbReference type="AlphaFoldDB" id="A0A8X6S676"/>
<protein>
    <submittedName>
        <fullName evidence="1">Uncharacterized protein</fullName>
    </submittedName>
</protein>
<evidence type="ECO:0000313" key="1">
    <source>
        <dbReference type="EMBL" id="GFY02751.1"/>
    </source>
</evidence>
<reference evidence="1" key="1">
    <citation type="submission" date="2020-08" db="EMBL/GenBank/DDBJ databases">
        <title>Multicomponent nature underlies the extraordinary mechanical properties of spider dragline silk.</title>
        <authorList>
            <person name="Kono N."/>
            <person name="Nakamura H."/>
            <person name="Mori M."/>
            <person name="Yoshida Y."/>
            <person name="Ohtoshi R."/>
            <person name="Malay A.D."/>
            <person name="Moran D.A.P."/>
            <person name="Tomita M."/>
            <person name="Numata K."/>
            <person name="Arakawa K."/>
        </authorList>
    </citation>
    <scope>NUCLEOTIDE SEQUENCE</scope>
</reference>
<keyword evidence="2" id="KW-1185">Reference proteome</keyword>
<comment type="caution">
    <text evidence="1">The sequence shown here is derived from an EMBL/GenBank/DDBJ whole genome shotgun (WGS) entry which is preliminary data.</text>
</comment>
<proteinExistence type="predicted"/>
<evidence type="ECO:0000313" key="2">
    <source>
        <dbReference type="Proteomes" id="UP000887159"/>
    </source>
</evidence>
<gene>
    <name evidence="1" type="ORF">TNCV_3506311</name>
</gene>
<organism evidence="1 2">
    <name type="scientific">Trichonephila clavipes</name>
    <name type="common">Golden silk orbweaver</name>
    <name type="synonym">Nephila clavipes</name>
    <dbReference type="NCBI Taxonomy" id="2585209"/>
    <lineage>
        <taxon>Eukaryota</taxon>
        <taxon>Metazoa</taxon>
        <taxon>Ecdysozoa</taxon>
        <taxon>Arthropoda</taxon>
        <taxon>Chelicerata</taxon>
        <taxon>Arachnida</taxon>
        <taxon>Araneae</taxon>
        <taxon>Araneomorphae</taxon>
        <taxon>Entelegynae</taxon>
        <taxon>Araneoidea</taxon>
        <taxon>Nephilidae</taxon>
        <taxon>Trichonephila</taxon>
    </lineage>
</organism>
<sequence>MSKDRTSKKVFNAQPIGPRKKTATEAVGLIRQTVSVYTLGKSQVCEGFSRSKSDNMSIEDLPYTGCPSKGRSDENIVKIKRAIDEGL</sequence>
<accession>A0A8X6S676</accession>
<name>A0A8X6S676_TRICX</name>